<keyword evidence="2" id="KW-1185">Reference proteome</keyword>
<sequence length="63" mass="7445">RVHLSCAAEQPFKCSDQKEKLFTVSHRMKLTLKTHVTYHRVTISSDRALLSWRWMEAACPWEV</sequence>
<comment type="caution">
    <text evidence="1">The sequence shown here is derived from an EMBL/GenBank/DDBJ whole genome shotgun (WGS) entry which is preliminary data.</text>
</comment>
<gene>
    <name evidence="1" type="ORF">HGM15179_015099</name>
</gene>
<protein>
    <submittedName>
        <fullName evidence="1">Uncharacterized protein</fullName>
    </submittedName>
</protein>
<organism evidence="1 2">
    <name type="scientific">Zosterops borbonicus</name>
    <dbReference type="NCBI Taxonomy" id="364589"/>
    <lineage>
        <taxon>Eukaryota</taxon>
        <taxon>Metazoa</taxon>
        <taxon>Chordata</taxon>
        <taxon>Craniata</taxon>
        <taxon>Vertebrata</taxon>
        <taxon>Euteleostomi</taxon>
        <taxon>Archelosauria</taxon>
        <taxon>Archosauria</taxon>
        <taxon>Dinosauria</taxon>
        <taxon>Saurischia</taxon>
        <taxon>Theropoda</taxon>
        <taxon>Coelurosauria</taxon>
        <taxon>Aves</taxon>
        <taxon>Neognathae</taxon>
        <taxon>Neoaves</taxon>
        <taxon>Telluraves</taxon>
        <taxon>Australaves</taxon>
        <taxon>Passeriformes</taxon>
        <taxon>Sylvioidea</taxon>
        <taxon>Zosteropidae</taxon>
        <taxon>Zosterops</taxon>
    </lineage>
</organism>
<feature type="non-terminal residue" evidence="1">
    <location>
        <position position="63"/>
    </location>
</feature>
<name>A0A8K1LFJ9_9PASS</name>
<reference evidence="1" key="1">
    <citation type="submission" date="2019-04" db="EMBL/GenBank/DDBJ databases">
        <title>Genome assembly of Zosterops borbonicus 15179.</title>
        <authorList>
            <person name="Leroy T."/>
            <person name="Anselmetti Y."/>
            <person name="Tilak M.-K."/>
            <person name="Nabholz B."/>
        </authorList>
    </citation>
    <scope>NUCLEOTIDE SEQUENCE</scope>
    <source>
        <strain evidence="1">HGM_15179</strain>
        <tissue evidence="1">Muscle</tissue>
    </source>
</reference>
<feature type="non-terminal residue" evidence="1">
    <location>
        <position position="1"/>
    </location>
</feature>
<dbReference type="AlphaFoldDB" id="A0A8K1LFJ9"/>
<evidence type="ECO:0000313" key="1">
    <source>
        <dbReference type="EMBL" id="TRZ12002.1"/>
    </source>
</evidence>
<accession>A0A8K1LFJ9</accession>
<dbReference type="EMBL" id="SWJQ01000634">
    <property type="protein sequence ID" value="TRZ12002.1"/>
    <property type="molecule type" value="Genomic_DNA"/>
</dbReference>
<proteinExistence type="predicted"/>
<dbReference type="Proteomes" id="UP000796761">
    <property type="component" value="Unassembled WGS sequence"/>
</dbReference>
<evidence type="ECO:0000313" key="2">
    <source>
        <dbReference type="Proteomes" id="UP000796761"/>
    </source>
</evidence>